<gene>
    <name evidence="3" type="ORF">NEOLEDRAFT_1149589</name>
</gene>
<evidence type="ECO:0000256" key="2">
    <source>
        <dbReference type="SAM" id="Phobius"/>
    </source>
</evidence>
<keyword evidence="2" id="KW-0472">Membrane</keyword>
<proteinExistence type="predicted"/>
<keyword evidence="2" id="KW-1133">Transmembrane helix</keyword>
<feature type="compositionally biased region" description="Basic and acidic residues" evidence="1">
    <location>
        <begin position="552"/>
        <end position="565"/>
    </location>
</feature>
<evidence type="ECO:0000256" key="1">
    <source>
        <dbReference type="SAM" id="MobiDB-lite"/>
    </source>
</evidence>
<name>A0A165R0N4_9AGAM</name>
<dbReference type="InParanoid" id="A0A165R0N4"/>
<dbReference type="Proteomes" id="UP000076761">
    <property type="component" value="Unassembled WGS sequence"/>
</dbReference>
<protein>
    <submittedName>
        <fullName evidence="3">Uncharacterized protein</fullName>
    </submittedName>
</protein>
<feature type="region of interest" description="Disordered" evidence="1">
    <location>
        <begin position="524"/>
        <end position="657"/>
    </location>
</feature>
<dbReference type="OrthoDB" id="3299210at2759"/>
<organism evidence="3 4">
    <name type="scientific">Neolentinus lepideus HHB14362 ss-1</name>
    <dbReference type="NCBI Taxonomy" id="1314782"/>
    <lineage>
        <taxon>Eukaryota</taxon>
        <taxon>Fungi</taxon>
        <taxon>Dikarya</taxon>
        <taxon>Basidiomycota</taxon>
        <taxon>Agaricomycotina</taxon>
        <taxon>Agaricomycetes</taxon>
        <taxon>Gloeophyllales</taxon>
        <taxon>Gloeophyllaceae</taxon>
        <taxon>Neolentinus</taxon>
    </lineage>
</organism>
<feature type="transmembrane region" description="Helical" evidence="2">
    <location>
        <begin position="323"/>
        <end position="342"/>
    </location>
</feature>
<evidence type="ECO:0000313" key="4">
    <source>
        <dbReference type="Proteomes" id="UP000076761"/>
    </source>
</evidence>
<keyword evidence="4" id="KW-1185">Reference proteome</keyword>
<sequence length="957" mass="107342">MASTVSPNQRPPSYFVSGLGDRYLIYDPQEGCPHPQWEHGIAVVALMVLNREAIEKRELPVGARSQKDVEDLGWVCLEPGMAAFIREVASDDDDRRDGDACDDDIQGWATDLGFLHKDANIDNNTLYERLKQVSDDALGPEHDHTGSPPISAKHPQGGVALERLLCRVSGSPNNAQGRRCYSLGYSYERPRSVIHPCRNMKYNEDIPKDEDFRTRLLEVATECGGHAMSLAPKKRIDLIENIGIIKNTPPLGHESNRRYWTGFQANVSRPIPHQTASDFQEDLGRAGDAHPDSHDQIGSFSALIVATETPEGYTTANFHLIELGVFIPMIFGTIIIFSGLRLHARAPSMAMNPIAKIPEHIYSIALVLYLTKEHTNPRNVRLQFASSIADKKHPDLTILPPEAYSEDSRYRSIPSSSPATMLRDGHMVAGDRLPSHSMDSLAALLNHLTLDSPEYSFRFTGASLANAVEVTRRHDGTLVNVEVPVLDPSWVQQVFDEWDDLVNTQRYILGGVTTMKAKLPSRDKLSKLGSARERLRVPDPDEPVPSTSRVGDPIERESTHLERETPNGGDLTPEEEWDSILGKRNRTAEFDEAYSEDGNEGEEEQDGSDISNNGESGNLTKKPKKKKRTDKPEKDAKGKRKGKKNDSRKNKRDKKDRKGELLKIFDPDYIKSIVEKLKATLPAKPKSNCFNYGQVKDNVSCSINLIDLACKTVAKPANIEHALNVPMVWTYIGKGYSNLQGLDLTTILIRYSIMLAVWRVWAVLEVDCRRLVQDTLNDAPANWLSPLVIKIRDHLLFQRTDTIILQSTEFLPGVKKNIKFSLKPTKGTWTENHLPEDLVIDNVLNVLGLWLECPREIGKNALWRDQGHLVEVLVAHSGGNYICFLEETWNAFQNPKLLIGQRQNGTAKKNHWTALSADIESCMRDRGRKEIIEEFHKLNDILIPFVGKAEGIHNSRS</sequence>
<accession>A0A165R0N4</accession>
<reference evidence="3 4" key="1">
    <citation type="journal article" date="2016" name="Mol. Biol. Evol.">
        <title>Comparative Genomics of Early-Diverging Mushroom-Forming Fungi Provides Insights into the Origins of Lignocellulose Decay Capabilities.</title>
        <authorList>
            <person name="Nagy L.G."/>
            <person name="Riley R."/>
            <person name="Tritt A."/>
            <person name="Adam C."/>
            <person name="Daum C."/>
            <person name="Floudas D."/>
            <person name="Sun H."/>
            <person name="Yadav J.S."/>
            <person name="Pangilinan J."/>
            <person name="Larsson K.H."/>
            <person name="Matsuura K."/>
            <person name="Barry K."/>
            <person name="Labutti K."/>
            <person name="Kuo R."/>
            <person name="Ohm R.A."/>
            <person name="Bhattacharya S.S."/>
            <person name="Shirouzu T."/>
            <person name="Yoshinaga Y."/>
            <person name="Martin F.M."/>
            <person name="Grigoriev I.V."/>
            <person name="Hibbett D.S."/>
        </authorList>
    </citation>
    <scope>NUCLEOTIDE SEQUENCE [LARGE SCALE GENOMIC DNA]</scope>
    <source>
        <strain evidence="3 4">HHB14362 ss-1</strain>
    </source>
</reference>
<feature type="compositionally biased region" description="Acidic residues" evidence="1">
    <location>
        <begin position="590"/>
        <end position="607"/>
    </location>
</feature>
<keyword evidence="2" id="KW-0812">Transmembrane</keyword>
<dbReference type="EMBL" id="KV425588">
    <property type="protein sequence ID" value="KZT23146.1"/>
    <property type="molecule type" value="Genomic_DNA"/>
</dbReference>
<feature type="compositionally biased region" description="Polar residues" evidence="1">
    <location>
        <begin position="610"/>
        <end position="619"/>
    </location>
</feature>
<evidence type="ECO:0000313" key="3">
    <source>
        <dbReference type="EMBL" id="KZT23146.1"/>
    </source>
</evidence>
<dbReference type="AlphaFoldDB" id="A0A165R0N4"/>
<feature type="compositionally biased region" description="Basic and acidic residues" evidence="1">
    <location>
        <begin position="524"/>
        <end position="539"/>
    </location>
</feature>